<protein>
    <submittedName>
        <fullName evidence="1">Uncharacterized protein</fullName>
    </submittedName>
</protein>
<evidence type="ECO:0000313" key="2">
    <source>
        <dbReference type="Proteomes" id="UP001519460"/>
    </source>
</evidence>
<sequence length="112" mass="12429">STPPPPSPLSPSRLLGNRDGCTARQSLSCCLLQLKRIPDQKIPRKPVTDDVFTFDQLLTLNNYALNKPSQQSSVFLEVLDIPELDGESDFAVDGSVTTCARTGLLQTFYFRR</sequence>
<name>A0ABD0LQG8_9CAEN</name>
<accession>A0ABD0LQG8</accession>
<keyword evidence="2" id="KW-1185">Reference proteome</keyword>
<organism evidence="1 2">
    <name type="scientific">Batillaria attramentaria</name>
    <dbReference type="NCBI Taxonomy" id="370345"/>
    <lineage>
        <taxon>Eukaryota</taxon>
        <taxon>Metazoa</taxon>
        <taxon>Spiralia</taxon>
        <taxon>Lophotrochozoa</taxon>
        <taxon>Mollusca</taxon>
        <taxon>Gastropoda</taxon>
        <taxon>Caenogastropoda</taxon>
        <taxon>Sorbeoconcha</taxon>
        <taxon>Cerithioidea</taxon>
        <taxon>Batillariidae</taxon>
        <taxon>Batillaria</taxon>
    </lineage>
</organism>
<feature type="non-terminal residue" evidence="1">
    <location>
        <position position="1"/>
    </location>
</feature>
<proteinExistence type="predicted"/>
<comment type="caution">
    <text evidence="1">The sequence shown here is derived from an EMBL/GenBank/DDBJ whole genome shotgun (WGS) entry which is preliminary data.</text>
</comment>
<gene>
    <name evidence="1" type="ORF">BaRGS_00007269</name>
</gene>
<dbReference type="AlphaFoldDB" id="A0ABD0LQG8"/>
<dbReference type="Proteomes" id="UP001519460">
    <property type="component" value="Unassembled WGS sequence"/>
</dbReference>
<evidence type="ECO:0000313" key="1">
    <source>
        <dbReference type="EMBL" id="KAK7501465.1"/>
    </source>
</evidence>
<dbReference type="EMBL" id="JACVVK020000031">
    <property type="protein sequence ID" value="KAK7501465.1"/>
    <property type="molecule type" value="Genomic_DNA"/>
</dbReference>
<reference evidence="1 2" key="1">
    <citation type="journal article" date="2023" name="Sci. Data">
        <title>Genome assembly of the Korean intertidal mud-creeper Batillaria attramentaria.</title>
        <authorList>
            <person name="Patra A.K."/>
            <person name="Ho P.T."/>
            <person name="Jun S."/>
            <person name="Lee S.J."/>
            <person name="Kim Y."/>
            <person name="Won Y.J."/>
        </authorList>
    </citation>
    <scope>NUCLEOTIDE SEQUENCE [LARGE SCALE GENOMIC DNA]</scope>
    <source>
        <strain evidence="1">Wonlab-2016</strain>
    </source>
</reference>